<proteinExistence type="predicted"/>
<gene>
    <name evidence="1" type="ORF">ACI1P1_17305</name>
</gene>
<evidence type="ECO:0000313" key="2">
    <source>
        <dbReference type="Proteomes" id="UP001631969"/>
    </source>
</evidence>
<dbReference type="EC" id="1.3.1.95" evidence="1"/>
<comment type="caution">
    <text evidence="1">The sequence shown here is derived from an EMBL/GenBank/DDBJ whole genome shotgun (WGS) entry which is preliminary data.</text>
</comment>
<organism evidence="1 2">
    <name type="scientific">Paenibacillus mesotrionivorans</name>
    <dbReference type="NCBI Taxonomy" id="3160968"/>
    <lineage>
        <taxon>Bacteria</taxon>
        <taxon>Bacillati</taxon>
        <taxon>Bacillota</taxon>
        <taxon>Bacilli</taxon>
        <taxon>Bacillales</taxon>
        <taxon>Paenibacillaceae</taxon>
        <taxon>Paenibacillus</taxon>
    </lineage>
</organism>
<protein>
    <submittedName>
        <fullName evidence="1">Acryloyl-CoA reductase</fullName>
        <ecNumber evidence="1">1.3.1.95</ecNumber>
    </submittedName>
</protein>
<accession>A0ACC7NZ60</accession>
<sequence>MTAVFQALEVNKGEAFTVGIRSLTQDELPQGEVVIKVAYSSVNYKDGLASIPDGNIVRSYPFIPGIDLSGYVVSSADPRFYEGQKVLATGYGIGVSHFGGYSEYARLPAEWVVPLPEGLSLREAMIYGTAGFTAALSIKRLEENGVSPGKGKVLVTGASGGVGGAAVAMLAQKGYTVAASTGRSEEAGYLRELGASEVLSREEVYAGGNVKPLDKQLWQAAVDPVGGTQLAAVLSRIAYRGAVAVSGLTGGTAVPATVLPFILRGVSLLGIDSVMCPAAEREELWKLMAGSWKPQQLDKLVNREVTLAELPQALSDILKSATRGRVLVRLAGE</sequence>
<name>A0ACC7NZ60_9BACL</name>
<dbReference type="EMBL" id="JBJURJ010000011">
    <property type="protein sequence ID" value="MFM9330058.1"/>
    <property type="molecule type" value="Genomic_DNA"/>
</dbReference>
<keyword evidence="2" id="KW-1185">Reference proteome</keyword>
<evidence type="ECO:0000313" key="1">
    <source>
        <dbReference type="EMBL" id="MFM9330058.1"/>
    </source>
</evidence>
<dbReference type="Proteomes" id="UP001631969">
    <property type="component" value="Unassembled WGS sequence"/>
</dbReference>
<keyword evidence="1" id="KW-0560">Oxidoreductase</keyword>
<reference evidence="1" key="1">
    <citation type="submission" date="2024-12" db="EMBL/GenBank/DDBJ databases">
        <authorList>
            <person name="Wu N."/>
        </authorList>
    </citation>
    <scope>NUCLEOTIDE SEQUENCE</scope>
    <source>
        <strain evidence="1">P15</strain>
    </source>
</reference>